<dbReference type="GO" id="GO:0006893">
    <property type="term" value="P:Golgi to plasma membrane transport"/>
    <property type="evidence" value="ECO:0007669"/>
    <property type="project" value="TreeGrafter"/>
</dbReference>
<dbReference type="Gene3D" id="1.25.40.90">
    <property type="match status" value="1"/>
</dbReference>
<dbReference type="FunFam" id="1.20.5.170:FF:000023">
    <property type="entry name" value="ADP-ribosylation factor-binding protein GGA3 isoform X1"/>
    <property type="match status" value="1"/>
</dbReference>
<feature type="compositionally biased region" description="Basic and acidic residues" evidence="11">
    <location>
        <begin position="438"/>
        <end position="453"/>
    </location>
</feature>
<feature type="domain" description="VHS" evidence="12">
    <location>
        <begin position="13"/>
        <end position="143"/>
    </location>
</feature>
<evidence type="ECO:0000256" key="3">
    <source>
        <dbReference type="ARBA" id="ARBA00008099"/>
    </source>
</evidence>
<dbReference type="Pfam" id="PF00790">
    <property type="entry name" value="VHS"/>
    <property type="match status" value="1"/>
</dbReference>
<keyword evidence="16" id="KW-1185">Reference proteome</keyword>
<dbReference type="CDD" id="cd14239">
    <property type="entry name" value="GAT_GGA1_GGA2"/>
    <property type="match status" value="1"/>
</dbReference>
<keyword evidence="9" id="KW-0333">Golgi apparatus</keyword>
<feature type="domain" description="GAE" evidence="13">
    <location>
        <begin position="532"/>
        <end position="653"/>
    </location>
</feature>
<dbReference type="GO" id="GO:0035091">
    <property type="term" value="F:phosphatidylinositol binding"/>
    <property type="evidence" value="ECO:0007669"/>
    <property type="project" value="InterPro"/>
</dbReference>
<feature type="region of interest" description="Disordered" evidence="11">
    <location>
        <begin position="359"/>
        <end position="392"/>
    </location>
</feature>
<dbReference type="SMART" id="SM00288">
    <property type="entry name" value="VHS"/>
    <property type="match status" value="1"/>
</dbReference>
<dbReference type="InterPro" id="IPR008152">
    <property type="entry name" value="Clathrin_a/b/g-adaptin_app_Ig"/>
</dbReference>
<dbReference type="PANTHER" id="PTHR45905">
    <property type="entry name" value="GOLGI-LOCALIZED, GAMMA-ADAPTIN EAR CONTAINING, ARF BINDING PROTEIN"/>
    <property type="match status" value="1"/>
</dbReference>
<dbReference type="InterPro" id="IPR004152">
    <property type="entry name" value="GAT_dom"/>
</dbReference>
<dbReference type="Gene3D" id="1.20.58.160">
    <property type="match status" value="1"/>
</dbReference>
<evidence type="ECO:0000256" key="11">
    <source>
        <dbReference type="SAM" id="MobiDB-lite"/>
    </source>
</evidence>
<dbReference type="PROSITE" id="PS50909">
    <property type="entry name" value="GAT"/>
    <property type="match status" value="1"/>
</dbReference>
<feature type="region of interest" description="Disordered" evidence="11">
    <location>
        <begin position="428"/>
        <end position="512"/>
    </location>
</feature>
<reference evidence="15" key="1">
    <citation type="submission" date="2018-09" db="EMBL/GenBank/DDBJ databases">
        <title>Common duck and Muscovy duck high density SNP chip.</title>
        <authorList>
            <person name="Vignal A."/>
            <person name="Thebault N."/>
            <person name="Warren W.C."/>
        </authorList>
    </citation>
    <scope>NUCLEOTIDE SEQUENCE [LARGE SCALE GENOMIC DNA]</scope>
</reference>
<evidence type="ECO:0000256" key="8">
    <source>
        <dbReference type="ARBA" id="ARBA00022927"/>
    </source>
</evidence>
<comment type="subcellular location">
    <subcellularLocation>
        <location evidence="2">Early endosome membrane</location>
        <topology evidence="2">Peripheral membrane protein</topology>
    </subcellularLocation>
    <subcellularLocation>
        <location evidence="1">Golgi apparatus</location>
        <location evidence="1">trans-Golgi network membrane</location>
        <topology evidence="1">Peripheral membrane protein</topology>
    </subcellularLocation>
</comment>
<feature type="domain" description="GAT" evidence="14">
    <location>
        <begin position="167"/>
        <end position="294"/>
    </location>
</feature>
<dbReference type="FunFam" id="1.20.58.160:FF:000002">
    <property type="entry name" value="Golgi-associated, gamma adaptin ear containing, ARF binding protein 2"/>
    <property type="match status" value="1"/>
</dbReference>
<dbReference type="Gene3D" id="1.20.5.170">
    <property type="match status" value="1"/>
</dbReference>
<evidence type="ECO:0000259" key="13">
    <source>
        <dbReference type="PROSITE" id="PS50180"/>
    </source>
</evidence>
<dbReference type="GO" id="GO:0072657">
    <property type="term" value="P:protein localization to membrane"/>
    <property type="evidence" value="ECO:0007669"/>
    <property type="project" value="UniProtKB-ARBA"/>
</dbReference>
<dbReference type="Pfam" id="PF03127">
    <property type="entry name" value="GAT"/>
    <property type="match status" value="1"/>
</dbReference>
<evidence type="ECO:0000256" key="1">
    <source>
        <dbReference type="ARBA" id="ARBA00004150"/>
    </source>
</evidence>
<feature type="compositionally biased region" description="Low complexity" evidence="11">
    <location>
        <begin position="486"/>
        <end position="499"/>
    </location>
</feature>
<name>A0A8C3BFX7_CAIMO</name>
<dbReference type="Pfam" id="PF18308">
    <property type="entry name" value="GGA_N-GAT"/>
    <property type="match status" value="1"/>
</dbReference>
<dbReference type="PANTHER" id="PTHR45905:SF4">
    <property type="entry name" value="ADP-RIBOSYLATION FACTOR-BINDING PROTEIN GGA1"/>
    <property type="match status" value="1"/>
</dbReference>
<dbReference type="GO" id="GO:0034394">
    <property type="term" value="P:protein localization to cell surface"/>
    <property type="evidence" value="ECO:0007669"/>
    <property type="project" value="TreeGrafter"/>
</dbReference>
<evidence type="ECO:0000256" key="4">
    <source>
        <dbReference type="ARBA" id="ARBA00022448"/>
    </source>
</evidence>
<dbReference type="FunFam" id="1.25.40.90:FF:000011">
    <property type="entry name" value="ADP-ribosylation factor-binding protein GGA3 isoform X1"/>
    <property type="match status" value="1"/>
</dbReference>
<evidence type="ECO:0000256" key="9">
    <source>
        <dbReference type="ARBA" id="ARBA00023034"/>
    </source>
</evidence>
<dbReference type="InterPro" id="IPR013041">
    <property type="entry name" value="Clathrin_app_Ig-like_sf"/>
</dbReference>
<evidence type="ECO:0000256" key="5">
    <source>
        <dbReference type="ARBA" id="ARBA00022553"/>
    </source>
</evidence>
<proteinExistence type="inferred from homology"/>
<dbReference type="SUPFAM" id="SSF48464">
    <property type="entry name" value="ENTH/VHS domain"/>
    <property type="match status" value="1"/>
</dbReference>
<dbReference type="Ensembl" id="ENSCMMT00000005748.1">
    <property type="protein sequence ID" value="ENSCMMP00000005180.1"/>
    <property type="gene ID" value="ENSCMMG00000003228.1"/>
</dbReference>
<dbReference type="InterPro" id="IPR027422">
    <property type="entry name" value="GGA1-3"/>
</dbReference>
<evidence type="ECO:0000313" key="15">
    <source>
        <dbReference type="Ensembl" id="ENSCMMP00000005180.1"/>
    </source>
</evidence>
<dbReference type="InterPro" id="IPR041198">
    <property type="entry name" value="GGA_N-GAT"/>
</dbReference>
<keyword evidence="10" id="KW-0472">Membrane</keyword>
<dbReference type="GO" id="GO:0031901">
    <property type="term" value="C:early endosome membrane"/>
    <property type="evidence" value="ECO:0007669"/>
    <property type="project" value="UniProtKB-SubCell"/>
</dbReference>
<dbReference type="AlphaFoldDB" id="A0A8C3BFX7"/>
<evidence type="ECO:0000256" key="6">
    <source>
        <dbReference type="ARBA" id="ARBA00022753"/>
    </source>
</evidence>
<dbReference type="SUPFAM" id="SSF49348">
    <property type="entry name" value="Clathrin adaptor appendage domain"/>
    <property type="match status" value="1"/>
</dbReference>
<evidence type="ECO:0000313" key="16">
    <source>
        <dbReference type="Proteomes" id="UP000694556"/>
    </source>
</evidence>
<dbReference type="SMART" id="SM00809">
    <property type="entry name" value="Alpha_adaptinC2"/>
    <property type="match status" value="1"/>
</dbReference>
<dbReference type="GO" id="GO:0043130">
    <property type="term" value="F:ubiquitin binding"/>
    <property type="evidence" value="ECO:0007669"/>
    <property type="project" value="InterPro"/>
</dbReference>
<dbReference type="InterPro" id="IPR038425">
    <property type="entry name" value="GAT_sf"/>
</dbReference>
<keyword evidence="7" id="KW-0832">Ubl conjugation</keyword>
<keyword evidence="6" id="KW-0967">Endosome</keyword>
<keyword evidence="8" id="KW-0653">Protein transport</keyword>
<feature type="compositionally biased region" description="Low complexity" evidence="11">
    <location>
        <begin position="456"/>
        <end position="474"/>
    </location>
</feature>
<dbReference type="InterPro" id="IPR002014">
    <property type="entry name" value="VHS_dom"/>
</dbReference>
<accession>A0A8C3BFX7</accession>
<keyword evidence="4" id="KW-0813">Transport</keyword>
<feature type="region of interest" description="Disordered" evidence="11">
    <location>
        <begin position="397"/>
        <end position="416"/>
    </location>
</feature>
<comment type="similarity">
    <text evidence="3">Belongs to the GGA protein family.</text>
</comment>
<dbReference type="GO" id="GO:0031267">
    <property type="term" value="F:small GTPase binding"/>
    <property type="evidence" value="ECO:0007669"/>
    <property type="project" value="InterPro"/>
</dbReference>
<sequence>MEPETLEARINKATSPLNRELDWDGIGAFCEQLNKELEGPPLATRLLAHKIQSPQEWEAIQALTVLESCMKSCGKRFHDEVGKFRFLNELIKVVSPKYLGSRTPEKVKSKILELMYSWTLGLPHEVKILEAYQMLKKQGIVKSDPKLPDDAPFPPPPPRPKNIIFDDEEKSKILARLLKSSHPEDLRAANKLIKEMVQEDQKRMEKISKRVNAIEEVNNNVKLLTEMVTNYSKGETTESNEDLMKELYQRCERMRPMLFRLASDTEDNDEALAEILQANDNLTQVINLYKQLVRGEEINGEVTAGPLRGSTSALLDLSGLDLPATGPSYPAVPTLSGGSAAPAPDQAGSVSLLDDELMSLGLNDPAPHPAPAADSSGWNSFQSSDSSELSAVAAPPLKADAGTSSPKPSAGTSGLDDLDLLGKALLQQSLPPESQQVRWEKQPPPRLTLRDLQNRSGSGAAAPTPSALPVLQGAPHPPPPLPSEVPAPATHPKTATTPPGSAPGPARPPATTLPQEISLANITVPLESIKPSSILPVTVYDQHGFRVLFHFAKDALPERPDVLVVVISMLSTAPQPIRNIVFQSAVPKVMKVKLQPPSGTELPAFNPIVHPSAITQVLLLANPQKEKVRLRYKLTFTMGEQTYNEMGDVDQFPPPESWGNL</sequence>
<dbReference type="InterPro" id="IPR008153">
    <property type="entry name" value="GAE_dom"/>
</dbReference>
<dbReference type="CDD" id="cd17009">
    <property type="entry name" value="VHS_GGA1"/>
    <property type="match status" value="1"/>
</dbReference>
<dbReference type="GO" id="GO:1990778">
    <property type="term" value="P:protein localization to cell periphery"/>
    <property type="evidence" value="ECO:0007669"/>
    <property type="project" value="UniProtKB-ARBA"/>
</dbReference>
<evidence type="ECO:0000256" key="7">
    <source>
        <dbReference type="ARBA" id="ARBA00022843"/>
    </source>
</evidence>
<organism evidence="15 16">
    <name type="scientific">Cairina moschata</name>
    <name type="common">Muscovy duck</name>
    <dbReference type="NCBI Taxonomy" id="8855"/>
    <lineage>
        <taxon>Eukaryota</taxon>
        <taxon>Metazoa</taxon>
        <taxon>Chordata</taxon>
        <taxon>Craniata</taxon>
        <taxon>Vertebrata</taxon>
        <taxon>Euteleostomi</taxon>
        <taxon>Archelosauria</taxon>
        <taxon>Archosauria</taxon>
        <taxon>Dinosauria</taxon>
        <taxon>Saurischia</taxon>
        <taxon>Theropoda</taxon>
        <taxon>Coelurosauria</taxon>
        <taxon>Aves</taxon>
        <taxon>Neognathae</taxon>
        <taxon>Galloanserae</taxon>
        <taxon>Anseriformes</taxon>
        <taxon>Anatidae</taxon>
        <taxon>Anatinae</taxon>
        <taxon>Cairina</taxon>
    </lineage>
</organism>
<evidence type="ECO:0000259" key="12">
    <source>
        <dbReference type="PROSITE" id="PS50179"/>
    </source>
</evidence>
<dbReference type="PROSITE" id="PS50179">
    <property type="entry name" value="VHS"/>
    <property type="match status" value="1"/>
</dbReference>
<feature type="compositionally biased region" description="Pro residues" evidence="11">
    <location>
        <begin position="475"/>
        <end position="485"/>
    </location>
</feature>
<dbReference type="GO" id="GO:0006886">
    <property type="term" value="P:intracellular protein transport"/>
    <property type="evidence" value="ECO:0007669"/>
    <property type="project" value="InterPro"/>
</dbReference>
<evidence type="ECO:0000259" key="14">
    <source>
        <dbReference type="PROSITE" id="PS50909"/>
    </source>
</evidence>
<reference evidence="15" key="2">
    <citation type="submission" date="2025-08" db="UniProtKB">
        <authorList>
            <consortium name="Ensembl"/>
        </authorList>
    </citation>
    <scope>IDENTIFICATION</scope>
</reference>
<dbReference type="FunFam" id="2.60.40.1230:FF:000001">
    <property type="entry name" value="ADP-ribosylation factor-binding protein GGA1 isoform 1"/>
    <property type="match status" value="1"/>
</dbReference>
<keyword evidence="5" id="KW-0597">Phosphoprotein</keyword>
<evidence type="ECO:0000256" key="10">
    <source>
        <dbReference type="ARBA" id="ARBA00023136"/>
    </source>
</evidence>
<feature type="compositionally biased region" description="Polar residues" evidence="11">
    <location>
        <begin position="376"/>
        <end position="389"/>
    </location>
</feature>
<dbReference type="Proteomes" id="UP000694556">
    <property type="component" value="Chromosome 1"/>
</dbReference>
<reference evidence="15" key="3">
    <citation type="submission" date="2025-09" db="UniProtKB">
        <authorList>
            <consortium name="Ensembl"/>
        </authorList>
    </citation>
    <scope>IDENTIFICATION</scope>
</reference>
<dbReference type="Gene3D" id="2.60.40.1230">
    <property type="match status" value="1"/>
</dbReference>
<dbReference type="SUPFAM" id="SSF89009">
    <property type="entry name" value="GAT-like domain"/>
    <property type="match status" value="1"/>
</dbReference>
<dbReference type="Pfam" id="PF02883">
    <property type="entry name" value="Alpha_adaptinC2"/>
    <property type="match status" value="1"/>
</dbReference>
<dbReference type="InterPro" id="IPR008942">
    <property type="entry name" value="ENTH_VHS"/>
</dbReference>
<dbReference type="PROSITE" id="PS50180">
    <property type="entry name" value="GAE"/>
    <property type="match status" value="1"/>
</dbReference>
<evidence type="ECO:0000256" key="2">
    <source>
        <dbReference type="ARBA" id="ARBA00004220"/>
    </source>
</evidence>
<protein>
    <submittedName>
        <fullName evidence="15">Golgi associated, gamma adaptin ear containing, ARF binding protein 1</fullName>
    </submittedName>
</protein>
<dbReference type="GO" id="GO:0005802">
    <property type="term" value="C:trans-Golgi network"/>
    <property type="evidence" value="ECO:0007669"/>
    <property type="project" value="InterPro"/>
</dbReference>